<dbReference type="InterPro" id="IPR006134">
    <property type="entry name" value="DNA-dir_DNA_pol_B_multi_dom"/>
</dbReference>
<dbReference type="OrthoDB" id="2407563at2759"/>
<dbReference type="EC" id="2.7.7.7" evidence="1"/>
<feature type="domain" description="DNA-directed DNA polymerase family B multifunctional" evidence="5">
    <location>
        <begin position="13"/>
        <end position="93"/>
    </location>
</feature>
<comment type="caution">
    <text evidence="6">The sequence shown here is derived from an EMBL/GenBank/DDBJ whole genome shotgun (WGS) entry which is preliminary data.</text>
</comment>
<dbReference type="GO" id="GO:0000166">
    <property type="term" value="F:nucleotide binding"/>
    <property type="evidence" value="ECO:0007669"/>
    <property type="project" value="InterPro"/>
</dbReference>
<dbReference type="GO" id="GO:0003887">
    <property type="term" value="F:DNA-directed DNA polymerase activity"/>
    <property type="evidence" value="ECO:0007669"/>
    <property type="project" value="UniProtKB-KW"/>
</dbReference>
<keyword evidence="7" id="KW-1185">Reference proteome</keyword>
<dbReference type="Proteomes" id="UP000266673">
    <property type="component" value="Unassembled WGS sequence"/>
</dbReference>
<dbReference type="InterPro" id="IPR042087">
    <property type="entry name" value="DNA_pol_B_thumb"/>
</dbReference>
<evidence type="ECO:0000313" key="7">
    <source>
        <dbReference type="Proteomes" id="UP000266673"/>
    </source>
</evidence>
<accession>A0A397VTG0</accession>
<evidence type="ECO:0000313" key="6">
    <source>
        <dbReference type="EMBL" id="RIB24289.1"/>
    </source>
</evidence>
<evidence type="ECO:0000259" key="5">
    <source>
        <dbReference type="Pfam" id="PF00136"/>
    </source>
</evidence>
<protein>
    <recommendedName>
        <fullName evidence="1">DNA-directed DNA polymerase</fullName>
        <ecNumber evidence="1">2.7.7.7</ecNumber>
    </recommendedName>
</protein>
<dbReference type="EMBL" id="QKWP01000222">
    <property type="protein sequence ID" value="RIB24289.1"/>
    <property type="molecule type" value="Genomic_DNA"/>
</dbReference>
<proteinExistence type="predicted"/>
<keyword evidence="4" id="KW-0239">DNA-directed DNA polymerase</keyword>
<reference evidence="6 7" key="1">
    <citation type="submission" date="2018-06" db="EMBL/GenBank/DDBJ databases">
        <title>Comparative genomics reveals the genomic features of Rhizophagus irregularis, R. cerebriforme, R. diaphanum and Gigaspora rosea, and their symbiotic lifestyle signature.</title>
        <authorList>
            <person name="Morin E."/>
            <person name="San Clemente H."/>
            <person name="Chen E.C.H."/>
            <person name="De La Providencia I."/>
            <person name="Hainaut M."/>
            <person name="Kuo A."/>
            <person name="Kohler A."/>
            <person name="Murat C."/>
            <person name="Tang N."/>
            <person name="Roy S."/>
            <person name="Loubradou J."/>
            <person name="Henrissat B."/>
            <person name="Grigoriev I.V."/>
            <person name="Corradi N."/>
            <person name="Roux C."/>
            <person name="Martin F.M."/>
        </authorList>
    </citation>
    <scope>NUCLEOTIDE SEQUENCE [LARGE SCALE GENOMIC DNA]</scope>
    <source>
        <strain evidence="6 7">DAOM 194757</strain>
    </source>
</reference>
<sequence length="102" mass="12088">MNTFLKLKSRSDYLKIAYEEVLFLVVFTGKKKYFGTSYENAVNFDLKKLFVKEINTIKQDKSQLFKTIVEQIMDNFRNINNDRSLHDIIEDVLRDAITNTKQ</sequence>
<evidence type="ECO:0000256" key="2">
    <source>
        <dbReference type="ARBA" id="ARBA00022679"/>
    </source>
</evidence>
<dbReference type="AlphaFoldDB" id="A0A397VTG0"/>
<dbReference type="Pfam" id="PF00136">
    <property type="entry name" value="DNA_pol_B"/>
    <property type="match status" value="1"/>
</dbReference>
<evidence type="ECO:0000256" key="1">
    <source>
        <dbReference type="ARBA" id="ARBA00012417"/>
    </source>
</evidence>
<dbReference type="InterPro" id="IPR043502">
    <property type="entry name" value="DNA/RNA_pol_sf"/>
</dbReference>
<evidence type="ECO:0000256" key="4">
    <source>
        <dbReference type="ARBA" id="ARBA00022932"/>
    </source>
</evidence>
<dbReference type="Gene3D" id="1.10.132.60">
    <property type="entry name" value="DNA polymerase family B, C-terminal domain"/>
    <property type="match status" value="1"/>
</dbReference>
<dbReference type="SUPFAM" id="SSF56672">
    <property type="entry name" value="DNA/RNA polymerases"/>
    <property type="match status" value="1"/>
</dbReference>
<gene>
    <name evidence="6" type="ORF">C2G38_2168933</name>
</gene>
<keyword evidence="2" id="KW-0808">Transferase</keyword>
<dbReference type="GO" id="GO:0003677">
    <property type="term" value="F:DNA binding"/>
    <property type="evidence" value="ECO:0007669"/>
    <property type="project" value="InterPro"/>
</dbReference>
<name>A0A397VTG0_9GLOM</name>
<organism evidence="6 7">
    <name type="scientific">Gigaspora rosea</name>
    <dbReference type="NCBI Taxonomy" id="44941"/>
    <lineage>
        <taxon>Eukaryota</taxon>
        <taxon>Fungi</taxon>
        <taxon>Fungi incertae sedis</taxon>
        <taxon>Mucoromycota</taxon>
        <taxon>Glomeromycotina</taxon>
        <taxon>Glomeromycetes</taxon>
        <taxon>Diversisporales</taxon>
        <taxon>Gigasporaceae</taxon>
        <taxon>Gigaspora</taxon>
    </lineage>
</organism>
<keyword evidence="3" id="KW-0548">Nucleotidyltransferase</keyword>
<evidence type="ECO:0000256" key="3">
    <source>
        <dbReference type="ARBA" id="ARBA00022695"/>
    </source>
</evidence>